<dbReference type="OMA" id="VDGHRWG"/>
<dbReference type="PANTHER" id="PTHR42734">
    <property type="entry name" value="METAL TRANSPORT SYSTEM ATP-BINDING PROTEIN TM_0124-RELATED"/>
    <property type="match status" value="1"/>
</dbReference>
<evidence type="ECO:0000256" key="2">
    <source>
        <dbReference type="ARBA" id="ARBA00022448"/>
    </source>
</evidence>
<comment type="caution">
    <text evidence="6">The sequence shown here is derived from an EMBL/GenBank/DDBJ whole genome shotgun (WGS) entry which is preliminary data.</text>
</comment>
<organism evidence="6 7">
    <name type="scientific">Glutamicibacter arilaitensis</name>
    <dbReference type="NCBI Taxonomy" id="256701"/>
    <lineage>
        <taxon>Bacteria</taxon>
        <taxon>Bacillati</taxon>
        <taxon>Actinomycetota</taxon>
        <taxon>Actinomycetes</taxon>
        <taxon>Micrococcales</taxon>
        <taxon>Micrococcaceae</taxon>
        <taxon>Glutamicibacter</taxon>
    </lineage>
</organism>
<dbReference type="PANTHER" id="PTHR42734:SF5">
    <property type="entry name" value="IRON TRANSPORT SYSTEM ATP-BINDING PROTEIN HI_0361-RELATED"/>
    <property type="match status" value="1"/>
</dbReference>
<dbReference type="SUPFAM" id="SSF52540">
    <property type="entry name" value="P-loop containing nucleoside triphosphate hydrolases"/>
    <property type="match status" value="1"/>
</dbReference>
<dbReference type="InterPro" id="IPR003439">
    <property type="entry name" value="ABC_transporter-like_ATP-bd"/>
</dbReference>
<dbReference type="GeneID" id="303184825"/>
<keyword evidence="4 6" id="KW-0067">ATP-binding</keyword>
<feature type="domain" description="ABC transporter" evidence="5">
    <location>
        <begin position="7"/>
        <end position="240"/>
    </location>
</feature>
<gene>
    <name evidence="6" type="ORF">CIK84_07245</name>
</gene>
<protein>
    <submittedName>
        <fullName evidence="6">Metal ABC transporter ATP-binding protein</fullName>
    </submittedName>
</protein>
<evidence type="ECO:0000259" key="5">
    <source>
        <dbReference type="PROSITE" id="PS50893"/>
    </source>
</evidence>
<proteinExistence type="inferred from homology"/>
<name>A0A2N7S5C2_9MICC</name>
<dbReference type="InterPro" id="IPR003593">
    <property type="entry name" value="AAA+_ATPase"/>
</dbReference>
<dbReference type="AlphaFoldDB" id="A0A2N7S5C2"/>
<keyword evidence="3" id="KW-0547">Nucleotide-binding</keyword>
<evidence type="ECO:0000313" key="6">
    <source>
        <dbReference type="EMBL" id="PMQ21341.1"/>
    </source>
</evidence>
<dbReference type="Proteomes" id="UP000235739">
    <property type="component" value="Unassembled WGS sequence"/>
</dbReference>
<dbReference type="RefSeq" id="WP_013348591.1">
    <property type="nucleotide sequence ID" value="NZ_JABUYH010000004.1"/>
</dbReference>
<dbReference type="InterPro" id="IPR050153">
    <property type="entry name" value="Metal_Ion_Import_ABC"/>
</dbReference>
<dbReference type="EMBL" id="PNQX01000001">
    <property type="protein sequence ID" value="PMQ21341.1"/>
    <property type="molecule type" value="Genomic_DNA"/>
</dbReference>
<dbReference type="InterPro" id="IPR027417">
    <property type="entry name" value="P-loop_NTPase"/>
</dbReference>
<comment type="similarity">
    <text evidence="1">Belongs to the ABC transporter superfamily.</text>
</comment>
<evidence type="ECO:0000313" key="7">
    <source>
        <dbReference type="Proteomes" id="UP000235739"/>
    </source>
</evidence>
<dbReference type="GO" id="GO:0005524">
    <property type="term" value="F:ATP binding"/>
    <property type="evidence" value="ECO:0007669"/>
    <property type="project" value="UniProtKB-KW"/>
</dbReference>
<dbReference type="GO" id="GO:0016887">
    <property type="term" value="F:ATP hydrolysis activity"/>
    <property type="evidence" value="ECO:0007669"/>
    <property type="project" value="InterPro"/>
</dbReference>
<dbReference type="Pfam" id="PF00005">
    <property type="entry name" value="ABC_tran"/>
    <property type="match status" value="1"/>
</dbReference>
<evidence type="ECO:0000256" key="3">
    <source>
        <dbReference type="ARBA" id="ARBA00022741"/>
    </source>
</evidence>
<keyword evidence="2" id="KW-0813">Transport</keyword>
<dbReference type="Gene3D" id="3.40.50.300">
    <property type="entry name" value="P-loop containing nucleotide triphosphate hydrolases"/>
    <property type="match status" value="1"/>
</dbReference>
<evidence type="ECO:0000256" key="1">
    <source>
        <dbReference type="ARBA" id="ARBA00005417"/>
    </source>
</evidence>
<dbReference type="SMART" id="SM00382">
    <property type="entry name" value="AAA"/>
    <property type="match status" value="1"/>
</dbReference>
<sequence length="277" mass="29651">MTQSPIVRFEDARLAYGSRVLWEELNLSIAAGEFLAVLGPNGSGKTSFINTMLGTTALNRGSVSIAGEPVRRGSSVVGLIPQQRPFGDNVPLRARDLVALGLDGTKLGVRLAHKSVRGKVDELLEMVGATAYANRAVSDLSGGEQQRLRAAQALASNPRVLLCDEPLLSLDLNHQQAISEVIHRQAVERGSAVVFVTHEINPILPYVDRVLYLAEGRFHLGSVDEVMQSSVLTKLYGAPVEVLRVNGRIVVVSGDGNRALPADGHDHAEDIDLAAGK</sequence>
<dbReference type="PROSITE" id="PS50893">
    <property type="entry name" value="ABC_TRANSPORTER_2"/>
    <property type="match status" value="1"/>
</dbReference>
<accession>A0A2N7S5C2</accession>
<evidence type="ECO:0000256" key="4">
    <source>
        <dbReference type="ARBA" id="ARBA00022840"/>
    </source>
</evidence>
<reference evidence="6 7" key="1">
    <citation type="journal article" date="2017" name="Elife">
        <title>Extensive horizontal gene transfer in cheese-associated bacteria.</title>
        <authorList>
            <person name="Bonham K.S."/>
            <person name="Wolfe B.E."/>
            <person name="Dutton R.J."/>
        </authorList>
    </citation>
    <scope>NUCLEOTIDE SEQUENCE [LARGE SCALE GENOMIC DNA]</scope>
    <source>
        <strain evidence="6 7">JB182</strain>
    </source>
</reference>